<dbReference type="GO" id="GO:0030288">
    <property type="term" value="C:outer membrane-bounded periplasmic space"/>
    <property type="evidence" value="ECO:0007669"/>
    <property type="project" value="TreeGrafter"/>
</dbReference>
<keyword evidence="3 4" id="KW-0732">Signal</keyword>
<proteinExistence type="inferred from homology"/>
<organism evidence="6 7">
    <name type="scientific">Roseateles saccharophilus</name>
    <name type="common">Pseudomonas saccharophila</name>
    <dbReference type="NCBI Taxonomy" id="304"/>
    <lineage>
        <taxon>Bacteria</taxon>
        <taxon>Pseudomonadati</taxon>
        <taxon>Pseudomonadota</taxon>
        <taxon>Betaproteobacteria</taxon>
        <taxon>Burkholderiales</taxon>
        <taxon>Sphaerotilaceae</taxon>
        <taxon>Roseateles</taxon>
    </lineage>
</organism>
<evidence type="ECO:0000256" key="1">
    <source>
        <dbReference type="ARBA" id="ARBA00010333"/>
    </source>
</evidence>
<dbReference type="OrthoDB" id="7240770at2"/>
<feature type="domain" description="Solute-binding protein family 3/N-terminal" evidence="5">
    <location>
        <begin position="39"/>
        <end position="272"/>
    </location>
</feature>
<dbReference type="GO" id="GO:0005576">
    <property type="term" value="C:extracellular region"/>
    <property type="evidence" value="ECO:0007669"/>
    <property type="project" value="TreeGrafter"/>
</dbReference>
<gene>
    <name evidence="6" type="ORF">EV671_100286</name>
</gene>
<evidence type="ECO:0000256" key="3">
    <source>
        <dbReference type="ARBA" id="ARBA00022729"/>
    </source>
</evidence>
<dbReference type="EMBL" id="SMBU01000002">
    <property type="protein sequence ID" value="TCV03825.1"/>
    <property type="molecule type" value="Genomic_DNA"/>
</dbReference>
<evidence type="ECO:0000313" key="7">
    <source>
        <dbReference type="Proteomes" id="UP000295110"/>
    </source>
</evidence>
<protein>
    <submittedName>
        <fullName evidence="6">Amino acid ABC transporter substrate-binding protein (PAAT family)</fullName>
    </submittedName>
</protein>
<dbReference type="InterPro" id="IPR051455">
    <property type="entry name" value="Bact_solute-bind_prot3"/>
</dbReference>
<accession>A0A4R3VL55</accession>
<dbReference type="AlphaFoldDB" id="A0A4R3VL55"/>
<dbReference type="PANTHER" id="PTHR30085">
    <property type="entry name" value="AMINO ACID ABC TRANSPORTER PERMEASE"/>
    <property type="match status" value="1"/>
</dbReference>
<dbReference type="SUPFAM" id="SSF53850">
    <property type="entry name" value="Periplasmic binding protein-like II"/>
    <property type="match status" value="1"/>
</dbReference>
<evidence type="ECO:0000256" key="4">
    <source>
        <dbReference type="SAM" id="SignalP"/>
    </source>
</evidence>
<dbReference type="GO" id="GO:0006865">
    <property type="term" value="P:amino acid transport"/>
    <property type="evidence" value="ECO:0007669"/>
    <property type="project" value="TreeGrafter"/>
</dbReference>
<evidence type="ECO:0000313" key="6">
    <source>
        <dbReference type="EMBL" id="TCV03825.1"/>
    </source>
</evidence>
<evidence type="ECO:0000259" key="5">
    <source>
        <dbReference type="SMART" id="SM00062"/>
    </source>
</evidence>
<dbReference type="InterPro" id="IPR001638">
    <property type="entry name" value="Solute-binding_3/MltF_N"/>
</dbReference>
<name>A0A4R3VL55_ROSSA</name>
<dbReference type="CDD" id="cd13688">
    <property type="entry name" value="PBP2_GltI_DEBP"/>
    <property type="match status" value="1"/>
</dbReference>
<dbReference type="PANTHER" id="PTHR30085:SF2">
    <property type="entry name" value="GLUTAMATE_ASPARTATE IMPORT SOLUTE-BINDING PROTEIN"/>
    <property type="match status" value="1"/>
</dbReference>
<comment type="caution">
    <text evidence="6">The sequence shown here is derived from an EMBL/GenBank/DDBJ whole genome shotgun (WGS) entry which is preliminary data.</text>
</comment>
<feature type="signal peptide" evidence="4">
    <location>
        <begin position="1"/>
        <end position="25"/>
    </location>
</feature>
<comment type="similarity">
    <text evidence="1">Belongs to the bacterial solute-binding protein 3 family.</text>
</comment>
<dbReference type="Pfam" id="PF00497">
    <property type="entry name" value="SBP_bac_3"/>
    <property type="match status" value="1"/>
</dbReference>
<sequence length="305" mass="33230">MKRLLAASAALAALAALCFGLTAQAADGPTLTRVRDTGVIVIGYRPASLPFSYLDAQLRPTGYTVELCDRIVAAVRSRLQLPDLEVRRVEVASATRMPLVINGTLDLECGITTHTAERARNQAFSLTIFIAETRLMTRASDRVQGLADLRGMAVASTIGTTSIQHLAKVNEQQDLGIRILGGLDDPEGFQLLRSGRASAFLMDDVLLRALLAQQGPGADDYRISDQALTVEPYAIGLRKGDPQFKALVDEVLAGLYRSGEIHAIYRRWFESPLPSQGLNLKLPMSAAFRRVIANPTDSPDPERYR</sequence>
<dbReference type="Gene3D" id="3.40.190.10">
    <property type="entry name" value="Periplasmic binding protein-like II"/>
    <property type="match status" value="2"/>
</dbReference>
<reference evidence="6 7" key="1">
    <citation type="submission" date="2019-03" db="EMBL/GenBank/DDBJ databases">
        <title>Genomic Encyclopedia of Type Strains, Phase IV (KMG-IV): sequencing the most valuable type-strain genomes for metagenomic binning, comparative biology and taxonomic classification.</title>
        <authorList>
            <person name="Goeker M."/>
        </authorList>
    </citation>
    <scope>NUCLEOTIDE SEQUENCE [LARGE SCALE GENOMIC DNA]</scope>
    <source>
        <strain evidence="6 7">DSM 654</strain>
    </source>
</reference>
<keyword evidence="2" id="KW-0813">Transport</keyword>
<feature type="chain" id="PRO_5021016241" evidence="4">
    <location>
        <begin position="26"/>
        <end position="305"/>
    </location>
</feature>
<dbReference type="RefSeq" id="WP_132569608.1">
    <property type="nucleotide sequence ID" value="NZ_CBCSGL010000034.1"/>
</dbReference>
<dbReference type="SMART" id="SM00062">
    <property type="entry name" value="PBPb"/>
    <property type="match status" value="1"/>
</dbReference>
<keyword evidence="7" id="KW-1185">Reference proteome</keyword>
<evidence type="ECO:0000256" key="2">
    <source>
        <dbReference type="ARBA" id="ARBA00022448"/>
    </source>
</evidence>
<dbReference type="Proteomes" id="UP000295110">
    <property type="component" value="Unassembled WGS sequence"/>
</dbReference>